<dbReference type="Gene3D" id="3.40.50.1000">
    <property type="entry name" value="HAD superfamily/HAD-like"/>
    <property type="match status" value="1"/>
</dbReference>
<dbReference type="InterPro" id="IPR006439">
    <property type="entry name" value="HAD-SF_hydro_IA"/>
</dbReference>
<organism evidence="1 2">
    <name type="scientific">Niveispirillum cyanobacteriorum</name>
    <dbReference type="NCBI Taxonomy" id="1612173"/>
    <lineage>
        <taxon>Bacteria</taxon>
        <taxon>Pseudomonadati</taxon>
        <taxon>Pseudomonadota</taxon>
        <taxon>Alphaproteobacteria</taxon>
        <taxon>Rhodospirillales</taxon>
        <taxon>Azospirillaceae</taxon>
        <taxon>Niveispirillum</taxon>
    </lineage>
</organism>
<proteinExistence type="predicted"/>
<evidence type="ECO:0000313" key="1">
    <source>
        <dbReference type="EMBL" id="AUN29565.1"/>
    </source>
</evidence>
<gene>
    <name evidence="1" type="ORF">C0V82_04480</name>
</gene>
<dbReference type="NCBIfam" id="TIGR01549">
    <property type="entry name" value="HAD-SF-IA-v1"/>
    <property type="match status" value="1"/>
</dbReference>
<dbReference type="GO" id="GO:0008967">
    <property type="term" value="F:phosphoglycolate phosphatase activity"/>
    <property type="evidence" value="ECO:0007669"/>
    <property type="project" value="TreeGrafter"/>
</dbReference>
<dbReference type="InterPro" id="IPR050155">
    <property type="entry name" value="HAD-like_hydrolase_sf"/>
</dbReference>
<reference evidence="1 2" key="1">
    <citation type="submission" date="2017-12" db="EMBL/GenBank/DDBJ databases">
        <title>Genomes of bacteria within cyanobacterial aggregates.</title>
        <authorList>
            <person name="Cai H."/>
        </authorList>
    </citation>
    <scope>NUCLEOTIDE SEQUENCE [LARGE SCALE GENOMIC DNA]</scope>
    <source>
        <strain evidence="1 2">TH16</strain>
    </source>
</reference>
<dbReference type="SFLD" id="SFLDS00003">
    <property type="entry name" value="Haloacid_Dehalogenase"/>
    <property type="match status" value="1"/>
</dbReference>
<accession>A0A2K9NBK9</accession>
<dbReference type="GO" id="GO:0006281">
    <property type="term" value="P:DNA repair"/>
    <property type="evidence" value="ECO:0007669"/>
    <property type="project" value="TreeGrafter"/>
</dbReference>
<sequence>MPLRLALFDCDGTLVDSQHAIVAAMEAGFAAHGLVPPPARDVRRVVGLPLVQAVATLSPGLAAEAHEAISEAYKAAFYRNRLAGTHPEPLFDGVVEALDALEAAGFVLGIATGKSRRGLDATLAHHGLAPRFVTLQTSDRVAGKPSPDMVFAALAESGANAADTVVIGDTSFDILMARNARVRSIGVSWGYHDGAELLAAGADLLVHEYSALPSAVTGLLVKD</sequence>
<dbReference type="Pfam" id="PF13419">
    <property type="entry name" value="HAD_2"/>
    <property type="match status" value="1"/>
</dbReference>
<dbReference type="AlphaFoldDB" id="A0A2K9NBK9"/>
<dbReference type="Gene3D" id="1.10.150.240">
    <property type="entry name" value="Putative phosphatase, domain 2"/>
    <property type="match status" value="1"/>
</dbReference>
<dbReference type="SFLD" id="SFLDG01135">
    <property type="entry name" value="C1.5.6:_HAD__Beta-PGM__Phospha"/>
    <property type="match status" value="1"/>
</dbReference>
<keyword evidence="2" id="KW-1185">Reference proteome</keyword>
<dbReference type="PANTHER" id="PTHR43434:SF24">
    <property type="entry name" value="HYDROLASE-RELATED"/>
    <property type="match status" value="1"/>
</dbReference>
<dbReference type="PANTHER" id="PTHR43434">
    <property type="entry name" value="PHOSPHOGLYCOLATE PHOSPHATASE"/>
    <property type="match status" value="1"/>
</dbReference>
<dbReference type="InterPro" id="IPR023198">
    <property type="entry name" value="PGP-like_dom2"/>
</dbReference>
<dbReference type="Proteomes" id="UP000234752">
    <property type="component" value="Chromosome eg_1"/>
</dbReference>
<name>A0A2K9NBK9_9PROT</name>
<dbReference type="KEGG" id="ncb:C0V82_04480"/>
<dbReference type="OrthoDB" id="9793014at2"/>
<dbReference type="GO" id="GO:0005829">
    <property type="term" value="C:cytosol"/>
    <property type="evidence" value="ECO:0007669"/>
    <property type="project" value="TreeGrafter"/>
</dbReference>
<dbReference type="InterPro" id="IPR036412">
    <property type="entry name" value="HAD-like_sf"/>
</dbReference>
<protein>
    <submittedName>
        <fullName evidence="1">Haloacid dehalogenase</fullName>
    </submittedName>
</protein>
<dbReference type="RefSeq" id="WP_102111290.1">
    <property type="nucleotide sequence ID" value="NZ_BMGN01000003.1"/>
</dbReference>
<dbReference type="SFLD" id="SFLDG01129">
    <property type="entry name" value="C1.5:_HAD__Beta-PGM__Phosphata"/>
    <property type="match status" value="1"/>
</dbReference>
<dbReference type="EMBL" id="CP025611">
    <property type="protein sequence ID" value="AUN29565.1"/>
    <property type="molecule type" value="Genomic_DNA"/>
</dbReference>
<dbReference type="SUPFAM" id="SSF56784">
    <property type="entry name" value="HAD-like"/>
    <property type="match status" value="1"/>
</dbReference>
<evidence type="ECO:0000313" key="2">
    <source>
        <dbReference type="Proteomes" id="UP000234752"/>
    </source>
</evidence>
<dbReference type="InterPro" id="IPR041492">
    <property type="entry name" value="HAD_2"/>
</dbReference>
<dbReference type="InterPro" id="IPR023214">
    <property type="entry name" value="HAD_sf"/>
</dbReference>